<evidence type="ECO:0000313" key="2">
    <source>
        <dbReference type="Proteomes" id="UP001367508"/>
    </source>
</evidence>
<keyword evidence="2" id="KW-1185">Reference proteome</keyword>
<dbReference type="EMBL" id="JAYMYQ010000003">
    <property type="protein sequence ID" value="KAK7344344.1"/>
    <property type="molecule type" value="Genomic_DNA"/>
</dbReference>
<dbReference type="Proteomes" id="UP001367508">
    <property type="component" value="Unassembled WGS sequence"/>
</dbReference>
<reference evidence="1 2" key="1">
    <citation type="submission" date="2024-01" db="EMBL/GenBank/DDBJ databases">
        <title>The genomes of 5 underutilized Papilionoideae crops provide insights into root nodulation and disease resistanc.</title>
        <authorList>
            <person name="Jiang F."/>
        </authorList>
    </citation>
    <scope>NUCLEOTIDE SEQUENCE [LARGE SCALE GENOMIC DNA]</scope>
    <source>
        <strain evidence="1">LVBAO_FW01</strain>
        <tissue evidence="1">Leaves</tissue>
    </source>
</reference>
<accession>A0AAN9QQI0</accession>
<dbReference type="AlphaFoldDB" id="A0AAN9QQI0"/>
<organism evidence="1 2">
    <name type="scientific">Canavalia gladiata</name>
    <name type="common">Sword bean</name>
    <name type="synonym">Dolichos gladiatus</name>
    <dbReference type="NCBI Taxonomy" id="3824"/>
    <lineage>
        <taxon>Eukaryota</taxon>
        <taxon>Viridiplantae</taxon>
        <taxon>Streptophyta</taxon>
        <taxon>Embryophyta</taxon>
        <taxon>Tracheophyta</taxon>
        <taxon>Spermatophyta</taxon>
        <taxon>Magnoliopsida</taxon>
        <taxon>eudicotyledons</taxon>
        <taxon>Gunneridae</taxon>
        <taxon>Pentapetalae</taxon>
        <taxon>rosids</taxon>
        <taxon>fabids</taxon>
        <taxon>Fabales</taxon>
        <taxon>Fabaceae</taxon>
        <taxon>Papilionoideae</taxon>
        <taxon>50 kb inversion clade</taxon>
        <taxon>NPAAA clade</taxon>
        <taxon>indigoferoid/millettioid clade</taxon>
        <taxon>Phaseoleae</taxon>
        <taxon>Canavalia</taxon>
    </lineage>
</organism>
<proteinExistence type="predicted"/>
<gene>
    <name evidence="1" type="ORF">VNO77_13847</name>
</gene>
<protein>
    <submittedName>
        <fullName evidence="1">Uncharacterized protein</fullName>
    </submittedName>
</protein>
<comment type="caution">
    <text evidence="1">The sequence shown here is derived from an EMBL/GenBank/DDBJ whole genome shotgun (WGS) entry which is preliminary data.</text>
</comment>
<evidence type="ECO:0000313" key="1">
    <source>
        <dbReference type="EMBL" id="KAK7344344.1"/>
    </source>
</evidence>
<sequence>MWVSSSSFLDLLDKVMQRLRVVGRYVLSQCDDTSETTLVFKCGRRLEETCQLCGNHKERMDDIRRDVENLRLYWLKVLEDITDGRSVDVTVLWSHVVGNLACGDDEEKTVTEKQRNVKRGTEDERCGSAVSVAAVDLGNWKSLGLVTSSWLCGLPLIGIMVAWVCSFWTVGDELRVIDCDSVLLISYCY</sequence>
<name>A0AAN9QQI0_CANGL</name>